<feature type="domain" description="Plastocyanin-like" evidence="4">
    <location>
        <begin position="144"/>
        <end position="215"/>
    </location>
</feature>
<dbReference type="Pfam" id="PF07732">
    <property type="entry name" value="Cu-oxidase_3"/>
    <property type="match status" value="1"/>
</dbReference>
<protein>
    <submittedName>
        <fullName evidence="5">Multicopper oxidase domain-containing protein</fullName>
    </submittedName>
</protein>
<evidence type="ECO:0000313" key="6">
    <source>
        <dbReference type="Proteomes" id="UP001430172"/>
    </source>
</evidence>
<feature type="domain" description="Plastocyanin-like" evidence="3">
    <location>
        <begin position="439"/>
        <end position="552"/>
    </location>
</feature>
<dbReference type="Gene3D" id="2.60.40.420">
    <property type="entry name" value="Cupredoxins - blue copper proteins"/>
    <property type="match status" value="3"/>
</dbReference>
<evidence type="ECO:0000259" key="4">
    <source>
        <dbReference type="Pfam" id="PF07732"/>
    </source>
</evidence>
<dbReference type="InterPro" id="IPR006311">
    <property type="entry name" value="TAT_signal"/>
</dbReference>
<dbReference type="InterPro" id="IPR011707">
    <property type="entry name" value="Cu-oxidase-like_N"/>
</dbReference>
<dbReference type="PANTHER" id="PTHR48267">
    <property type="entry name" value="CUPREDOXIN SUPERFAMILY PROTEIN"/>
    <property type="match status" value="1"/>
</dbReference>
<dbReference type="Pfam" id="PF07731">
    <property type="entry name" value="Cu-oxidase_2"/>
    <property type="match status" value="1"/>
</dbReference>
<feature type="domain" description="Plastocyanin-like" evidence="2">
    <location>
        <begin position="259"/>
        <end position="335"/>
    </location>
</feature>
<dbReference type="Proteomes" id="UP001430172">
    <property type="component" value="Unassembled WGS sequence"/>
</dbReference>
<evidence type="ECO:0000259" key="2">
    <source>
        <dbReference type="Pfam" id="PF00394"/>
    </source>
</evidence>
<sequence>MGISRRDALKLGVVGGAFAALPLERTAFAGTVVNRMAASKMVKPFTLPFVVPPVLSPSGTQAVACSDGQMREYDRYDVSQTFSVATIMPGYKTPFFGYNGVTPGPTIVNRRGRPVVVHQTNLLHRPPASAPNAAVPSKYSSDPLDRWTSTHLHGSASLPQYDGYASDVTLPGRTKRYVYPNCQEARTLWYHDHGVHHTSQNAYNGLAGMYVLHDDVELSLGIPQGPYDVPMVVKDVMLDTKGGLIYEDNSESGAFGDIVLVNGVPWPAMPVEPRKYRFRILNASVSRSYEWQLHDGKSAVPMTVIGTDAGLVPQPQVVSSLRHGMAERYEVVIDFAPYAQKPGKAAAKLTLKNLGPKNNVAEATALYAMQFVVGPESSVQSTENNSIPTLWNSAVAPQECMTWTEAGLLAQGVTQRRFAFVRTNGHWTINGETWQDVVDSDYTHCMAEPDQGAVEIWELANTSGGWFHPVHIHLVDFQVLSRNGKASLVRPHEKGGKDVVYVGENETVKVAMRFSGPSAGEGWQVPKGRYMMHCHNLVHEDHDMMMQFSVGDPDHDPECDPITGDPAW</sequence>
<evidence type="ECO:0000256" key="1">
    <source>
        <dbReference type="ARBA" id="ARBA00010609"/>
    </source>
</evidence>
<dbReference type="Pfam" id="PF00394">
    <property type="entry name" value="Cu-oxidase"/>
    <property type="match status" value="1"/>
</dbReference>
<dbReference type="InterPro" id="IPR001117">
    <property type="entry name" value="Cu-oxidase_2nd"/>
</dbReference>
<comment type="caution">
    <text evidence="5">The sequence shown here is derived from an EMBL/GenBank/DDBJ whole genome shotgun (WGS) entry which is preliminary data.</text>
</comment>
<gene>
    <name evidence="5" type="ORF">JQN70_00825</name>
</gene>
<name>A0ABS2CGC7_9MICO</name>
<comment type="similarity">
    <text evidence="1">Belongs to the multicopper oxidase family.</text>
</comment>
<evidence type="ECO:0000313" key="5">
    <source>
        <dbReference type="EMBL" id="MBM6398924.1"/>
    </source>
</evidence>
<dbReference type="SUPFAM" id="SSF49503">
    <property type="entry name" value="Cupredoxins"/>
    <property type="match status" value="3"/>
</dbReference>
<proteinExistence type="inferred from homology"/>
<reference evidence="5" key="1">
    <citation type="submission" date="2021-02" db="EMBL/GenBank/DDBJ databases">
        <title>Phycicoccus sp. MQZ13P-5T, whole genome shotgun sequence.</title>
        <authorList>
            <person name="Tuo L."/>
        </authorList>
    </citation>
    <scope>NUCLEOTIDE SEQUENCE</scope>
    <source>
        <strain evidence="5">MQZ13P-5</strain>
    </source>
</reference>
<dbReference type="PROSITE" id="PS51318">
    <property type="entry name" value="TAT"/>
    <property type="match status" value="1"/>
</dbReference>
<accession>A0ABS2CGC7</accession>
<evidence type="ECO:0000259" key="3">
    <source>
        <dbReference type="Pfam" id="PF07731"/>
    </source>
</evidence>
<dbReference type="InterPro" id="IPR045087">
    <property type="entry name" value="Cu-oxidase_fam"/>
</dbReference>
<dbReference type="PANTHER" id="PTHR48267:SF1">
    <property type="entry name" value="BILIRUBIN OXIDASE"/>
    <property type="match status" value="1"/>
</dbReference>
<dbReference type="CDD" id="cd13889">
    <property type="entry name" value="CuRO_3_BOD"/>
    <property type="match status" value="1"/>
</dbReference>
<dbReference type="RefSeq" id="WP_204129422.1">
    <property type="nucleotide sequence ID" value="NZ_JAFDVD010000003.1"/>
</dbReference>
<dbReference type="EMBL" id="JAFDVD010000003">
    <property type="protein sequence ID" value="MBM6398924.1"/>
    <property type="molecule type" value="Genomic_DNA"/>
</dbReference>
<organism evidence="5 6">
    <name type="scientific">Phycicoccus sonneratiae</name>
    <dbReference type="NCBI Taxonomy" id="2807628"/>
    <lineage>
        <taxon>Bacteria</taxon>
        <taxon>Bacillati</taxon>
        <taxon>Actinomycetota</taxon>
        <taxon>Actinomycetes</taxon>
        <taxon>Micrococcales</taxon>
        <taxon>Intrasporangiaceae</taxon>
        <taxon>Phycicoccus</taxon>
    </lineage>
</organism>
<keyword evidence="6" id="KW-1185">Reference proteome</keyword>
<dbReference type="InterPro" id="IPR011706">
    <property type="entry name" value="Cu-oxidase_C"/>
</dbReference>
<dbReference type="InterPro" id="IPR008972">
    <property type="entry name" value="Cupredoxin"/>
</dbReference>